<evidence type="ECO:0000256" key="1">
    <source>
        <dbReference type="SAM" id="MobiDB-lite"/>
    </source>
</evidence>
<accession>A0ABD2BP74</accession>
<evidence type="ECO:0000313" key="3">
    <source>
        <dbReference type="Proteomes" id="UP001607303"/>
    </source>
</evidence>
<name>A0ABD2BP74_VESMC</name>
<comment type="caution">
    <text evidence="2">The sequence shown here is derived from an EMBL/GenBank/DDBJ whole genome shotgun (WGS) entry which is preliminary data.</text>
</comment>
<protein>
    <submittedName>
        <fullName evidence="2">Protein Fe65 isoform X1</fullName>
    </submittedName>
</protein>
<gene>
    <name evidence="2" type="ORF">V1477_013749</name>
</gene>
<organism evidence="2 3">
    <name type="scientific">Vespula maculifrons</name>
    <name type="common">Eastern yellow jacket</name>
    <name type="synonym">Wasp</name>
    <dbReference type="NCBI Taxonomy" id="7453"/>
    <lineage>
        <taxon>Eukaryota</taxon>
        <taxon>Metazoa</taxon>
        <taxon>Ecdysozoa</taxon>
        <taxon>Arthropoda</taxon>
        <taxon>Hexapoda</taxon>
        <taxon>Insecta</taxon>
        <taxon>Pterygota</taxon>
        <taxon>Neoptera</taxon>
        <taxon>Endopterygota</taxon>
        <taxon>Hymenoptera</taxon>
        <taxon>Apocrita</taxon>
        <taxon>Aculeata</taxon>
        <taxon>Vespoidea</taxon>
        <taxon>Vespidae</taxon>
        <taxon>Vespinae</taxon>
        <taxon>Vespula</taxon>
    </lineage>
</organism>
<feature type="compositionally biased region" description="Low complexity" evidence="1">
    <location>
        <begin position="48"/>
        <end position="73"/>
    </location>
</feature>
<dbReference type="Proteomes" id="UP001607303">
    <property type="component" value="Unassembled WGS sequence"/>
</dbReference>
<dbReference type="EMBL" id="JAYRBN010000071">
    <property type="protein sequence ID" value="KAL2734572.1"/>
    <property type="molecule type" value="Genomic_DNA"/>
</dbReference>
<feature type="region of interest" description="Disordered" evidence="1">
    <location>
        <begin position="37"/>
        <end position="95"/>
    </location>
</feature>
<evidence type="ECO:0000313" key="2">
    <source>
        <dbReference type="EMBL" id="KAL2734572.1"/>
    </source>
</evidence>
<reference evidence="2 3" key="1">
    <citation type="journal article" date="2024" name="Ann. Entomol. Soc. Am.">
        <title>Genomic analyses of the southern and eastern yellowjacket wasps (Hymenoptera: Vespidae) reveal evolutionary signatures of social life.</title>
        <authorList>
            <person name="Catto M.A."/>
            <person name="Caine P.B."/>
            <person name="Orr S.E."/>
            <person name="Hunt B.G."/>
            <person name="Goodisman M.A.D."/>
        </authorList>
    </citation>
    <scope>NUCLEOTIDE SEQUENCE [LARGE SCALE GENOMIC DNA]</scope>
    <source>
        <strain evidence="2">232</strain>
        <tissue evidence="2">Head and thorax</tissue>
    </source>
</reference>
<dbReference type="AlphaFoldDB" id="A0ABD2BP74"/>
<keyword evidence="3" id="KW-1185">Reference proteome</keyword>
<sequence length="95" mass="10008">MSGPIKSTKSKMDDRVEEVGRCGEKWCGYSSEGVTESALVDDTLNGNPRPSSPSSSPPSTSTSSSILPPRSSLLQQTGSTVNAADKSATRMYCFS</sequence>
<proteinExistence type="predicted"/>